<comment type="caution">
    <text evidence="1">The sequence shown here is derived from an EMBL/GenBank/DDBJ whole genome shotgun (WGS) entry which is preliminary data.</text>
</comment>
<dbReference type="AlphaFoldDB" id="A0AAW1VAL8"/>
<evidence type="ECO:0008006" key="3">
    <source>
        <dbReference type="Google" id="ProtNLM"/>
    </source>
</evidence>
<accession>A0AAW1VAL8</accession>
<evidence type="ECO:0000313" key="2">
    <source>
        <dbReference type="Proteomes" id="UP001431783"/>
    </source>
</evidence>
<dbReference type="EMBL" id="JARQZJ010000138">
    <property type="protein sequence ID" value="KAK9892722.1"/>
    <property type="molecule type" value="Genomic_DNA"/>
</dbReference>
<keyword evidence="2" id="KW-1185">Reference proteome</keyword>
<protein>
    <recommendedName>
        <fullName evidence="3">Transposase</fullName>
    </recommendedName>
</protein>
<name>A0AAW1VAL8_9CUCU</name>
<proteinExistence type="predicted"/>
<evidence type="ECO:0000313" key="1">
    <source>
        <dbReference type="EMBL" id="KAK9892722.1"/>
    </source>
</evidence>
<sequence length="493" mass="56136">MTLEEDKQFLLAVRQNRRQFLIGSVDRKSLNKCKKIKEKKERLDKLRERENKDISSITEKCSLSSLSFISSSSATISEEETPSDSEFISKLTKMQPPQKRARKDIINSQLASSLDVSKLSDRKATMVVTSTLKSAGCDPSEFNVNRSSIRRQRVKNRKAVAESLKSEFKPSSSLTIHWDGKLIEDITGHKTVDRLPILVSGHGVDQLLAVPKLERGTSEACASAVYDAINSWNLSDKVKCLCFDTTAVNTGLRSGVCVLLERKMDKNMLWFACRHHIMEIMLSGVVDQSLAPSSGPDIQLFKRFKNSWDSIDQSDFKTITDDAEANILAEVAADRISFAKKQLQVHQPRDDYKEMLNLTIIFLGGVPEKGVSFRRPAGLHRARWMARALYCLKIYLFKHQLKLTKKDEKAVREICIFTVMIYIKYWFQASTSQSAPRNDLQLLKDLKAFESVNKNLATIALKKILNHLWYLSEELVSLAFFDDELSVQEKKKW</sequence>
<dbReference type="Proteomes" id="UP001431783">
    <property type="component" value="Unassembled WGS sequence"/>
</dbReference>
<reference evidence="1 2" key="1">
    <citation type="submission" date="2023-03" db="EMBL/GenBank/DDBJ databases">
        <title>Genome insight into feeding habits of ladybird beetles.</title>
        <authorList>
            <person name="Li H.-S."/>
            <person name="Huang Y.-H."/>
            <person name="Pang H."/>
        </authorList>
    </citation>
    <scope>NUCLEOTIDE SEQUENCE [LARGE SCALE GENOMIC DNA]</scope>
    <source>
        <strain evidence="1">SYSU_2023b</strain>
        <tissue evidence="1">Whole body</tissue>
    </source>
</reference>
<organism evidence="1 2">
    <name type="scientific">Henosepilachna vigintioctopunctata</name>
    <dbReference type="NCBI Taxonomy" id="420089"/>
    <lineage>
        <taxon>Eukaryota</taxon>
        <taxon>Metazoa</taxon>
        <taxon>Ecdysozoa</taxon>
        <taxon>Arthropoda</taxon>
        <taxon>Hexapoda</taxon>
        <taxon>Insecta</taxon>
        <taxon>Pterygota</taxon>
        <taxon>Neoptera</taxon>
        <taxon>Endopterygota</taxon>
        <taxon>Coleoptera</taxon>
        <taxon>Polyphaga</taxon>
        <taxon>Cucujiformia</taxon>
        <taxon>Coccinelloidea</taxon>
        <taxon>Coccinellidae</taxon>
        <taxon>Epilachninae</taxon>
        <taxon>Epilachnini</taxon>
        <taxon>Henosepilachna</taxon>
    </lineage>
</organism>
<gene>
    <name evidence="1" type="ORF">WA026_021913</name>
</gene>